<reference evidence="2 4" key="1">
    <citation type="journal article" date="2011" name="Nature">
        <title>The Medicago genome provides insight into the evolution of rhizobial symbioses.</title>
        <authorList>
            <person name="Young N.D."/>
            <person name="Debelle F."/>
            <person name="Oldroyd G.E."/>
            <person name="Geurts R."/>
            <person name="Cannon S.B."/>
            <person name="Udvardi M.K."/>
            <person name="Benedito V.A."/>
            <person name="Mayer K.F."/>
            <person name="Gouzy J."/>
            <person name="Schoof H."/>
            <person name="Van de Peer Y."/>
            <person name="Proost S."/>
            <person name="Cook D.R."/>
            <person name="Meyers B.C."/>
            <person name="Spannagl M."/>
            <person name="Cheung F."/>
            <person name="De Mita S."/>
            <person name="Krishnakumar V."/>
            <person name="Gundlach H."/>
            <person name="Zhou S."/>
            <person name="Mudge J."/>
            <person name="Bharti A.K."/>
            <person name="Murray J.D."/>
            <person name="Naoumkina M.A."/>
            <person name="Rosen B."/>
            <person name="Silverstein K.A."/>
            <person name="Tang H."/>
            <person name="Rombauts S."/>
            <person name="Zhao P.X."/>
            <person name="Zhou P."/>
            <person name="Barbe V."/>
            <person name="Bardou P."/>
            <person name="Bechner M."/>
            <person name="Bellec A."/>
            <person name="Berger A."/>
            <person name="Berges H."/>
            <person name="Bidwell S."/>
            <person name="Bisseling T."/>
            <person name="Choisne N."/>
            <person name="Couloux A."/>
            <person name="Denny R."/>
            <person name="Deshpande S."/>
            <person name="Dai X."/>
            <person name="Doyle J.J."/>
            <person name="Dudez A.M."/>
            <person name="Farmer A.D."/>
            <person name="Fouteau S."/>
            <person name="Franken C."/>
            <person name="Gibelin C."/>
            <person name="Gish J."/>
            <person name="Goldstein S."/>
            <person name="Gonzalez A.J."/>
            <person name="Green P.J."/>
            <person name="Hallab A."/>
            <person name="Hartog M."/>
            <person name="Hua A."/>
            <person name="Humphray S.J."/>
            <person name="Jeong D.H."/>
            <person name="Jing Y."/>
            <person name="Jocker A."/>
            <person name="Kenton S.M."/>
            <person name="Kim D.J."/>
            <person name="Klee K."/>
            <person name="Lai H."/>
            <person name="Lang C."/>
            <person name="Lin S."/>
            <person name="Macmil S.L."/>
            <person name="Magdelenat G."/>
            <person name="Matthews L."/>
            <person name="McCorrison J."/>
            <person name="Monaghan E.L."/>
            <person name="Mun J.H."/>
            <person name="Najar F.Z."/>
            <person name="Nicholson C."/>
            <person name="Noirot C."/>
            <person name="O'Bleness M."/>
            <person name="Paule C.R."/>
            <person name="Poulain J."/>
            <person name="Prion F."/>
            <person name="Qin B."/>
            <person name="Qu C."/>
            <person name="Retzel E.F."/>
            <person name="Riddle C."/>
            <person name="Sallet E."/>
            <person name="Samain S."/>
            <person name="Samson N."/>
            <person name="Sanders I."/>
            <person name="Saurat O."/>
            <person name="Scarpelli C."/>
            <person name="Schiex T."/>
            <person name="Segurens B."/>
            <person name="Severin A.J."/>
            <person name="Sherrier D.J."/>
            <person name="Shi R."/>
            <person name="Sims S."/>
            <person name="Singer S.R."/>
            <person name="Sinharoy S."/>
            <person name="Sterck L."/>
            <person name="Viollet A."/>
            <person name="Wang B.B."/>
            <person name="Wang K."/>
            <person name="Wang M."/>
            <person name="Wang X."/>
            <person name="Warfsmann J."/>
            <person name="Weissenbach J."/>
            <person name="White D.D."/>
            <person name="White J.D."/>
            <person name="Wiley G.B."/>
            <person name="Wincker P."/>
            <person name="Xing Y."/>
            <person name="Yang L."/>
            <person name="Yao Z."/>
            <person name="Ying F."/>
            <person name="Zhai J."/>
            <person name="Zhou L."/>
            <person name="Zuber A."/>
            <person name="Denarie J."/>
            <person name="Dixon R.A."/>
            <person name="May G.D."/>
            <person name="Schwartz D.C."/>
            <person name="Rogers J."/>
            <person name="Quetier F."/>
            <person name="Town C.D."/>
            <person name="Roe B.A."/>
        </authorList>
    </citation>
    <scope>NUCLEOTIDE SEQUENCE [LARGE SCALE GENOMIC DNA]</scope>
    <source>
        <strain evidence="2">A17</strain>
        <strain evidence="3 4">cv. Jemalong A17</strain>
    </source>
</reference>
<dbReference type="EnsemblPlants" id="KEH32819">
    <property type="protein sequence ID" value="KEH32819"/>
    <property type="gene ID" value="MTR_3g006660"/>
</dbReference>
<name>A0A072USM4_MEDTR</name>
<evidence type="ECO:0000313" key="2">
    <source>
        <dbReference type="EMBL" id="KEH32819.1"/>
    </source>
</evidence>
<accession>A0A072USM4</accession>
<dbReference type="Pfam" id="PF07127">
    <property type="entry name" value="Nodulin_late"/>
    <property type="match status" value="1"/>
</dbReference>
<protein>
    <submittedName>
        <fullName evidence="2">Nodule Cysteine-Rich (NCR) secreted peptide</fullName>
    </submittedName>
</protein>
<feature type="domain" description="Late nodulin" evidence="1">
    <location>
        <begin position="1"/>
        <end position="61"/>
    </location>
</feature>
<evidence type="ECO:0000259" key="1">
    <source>
        <dbReference type="Pfam" id="PF07127"/>
    </source>
</evidence>
<gene>
    <name evidence="2" type="ordered locus">MTR_3g006660</name>
</gene>
<proteinExistence type="predicted"/>
<reference evidence="3" key="3">
    <citation type="submission" date="2015-04" db="UniProtKB">
        <authorList>
            <consortium name="EnsemblPlants"/>
        </authorList>
    </citation>
    <scope>IDENTIFICATION</scope>
    <source>
        <strain evidence="3">cv. Jemalong A17</strain>
    </source>
</reference>
<keyword evidence="4" id="KW-1185">Reference proteome</keyword>
<sequence>MAKIVNYVYSMIIFLFLFLVATKAEPLILISFFITRVYQCIADSDCQPWMCSLGMKPKCISVLRMCKCHGWQKYNVLT</sequence>
<reference evidence="2 4" key="2">
    <citation type="journal article" date="2014" name="BMC Genomics">
        <title>An improved genome release (version Mt4.0) for the model legume Medicago truncatula.</title>
        <authorList>
            <person name="Tang H."/>
            <person name="Krishnakumar V."/>
            <person name="Bidwell S."/>
            <person name="Rosen B."/>
            <person name="Chan A."/>
            <person name="Zhou S."/>
            <person name="Gentzbittel L."/>
            <person name="Childs K.L."/>
            <person name="Yandell M."/>
            <person name="Gundlach H."/>
            <person name="Mayer K.F."/>
            <person name="Schwartz D.C."/>
            <person name="Town C.D."/>
        </authorList>
    </citation>
    <scope>GENOME REANNOTATION</scope>
    <source>
        <strain evidence="2">A17</strain>
        <strain evidence="3 4">cv. Jemalong A17</strain>
    </source>
</reference>
<dbReference type="AlphaFoldDB" id="A0A072USM4"/>
<dbReference type="InterPro" id="IPR009810">
    <property type="entry name" value="Nodulin_late_dom"/>
</dbReference>
<organism evidence="2 4">
    <name type="scientific">Medicago truncatula</name>
    <name type="common">Barrel medic</name>
    <name type="synonym">Medicago tribuloides</name>
    <dbReference type="NCBI Taxonomy" id="3880"/>
    <lineage>
        <taxon>Eukaryota</taxon>
        <taxon>Viridiplantae</taxon>
        <taxon>Streptophyta</taxon>
        <taxon>Embryophyta</taxon>
        <taxon>Tracheophyta</taxon>
        <taxon>Spermatophyta</taxon>
        <taxon>Magnoliopsida</taxon>
        <taxon>eudicotyledons</taxon>
        <taxon>Gunneridae</taxon>
        <taxon>Pentapetalae</taxon>
        <taxon>rosids</taxon>
        <taxon>fabids</taxon>
        <taxon>Fabales</taxon>
        <taxon>Fabaceae</taxon>
        <taxon>Papilionoideae</taxon>
        <taxon>50 kb inversion clade</taxon>
        <taxon>NPAAA clade</taxon>
        <taxon>Hologalegina</taxon>
        <taxon>IRL clade</taxon>
        <taxon>Trifolieae</taxon>
        <taxon>Medicago</taxon>
    </lineage>
</organism>
<dbReference type="GO" id="GO:0046872">
    <property type="term" value="F:metal ion binding"/>
    <property type="evidence" value="ECO:0007669"/>
    <property type="project" value="InterPro"/>
</dbReference>
<dbReference type="EMBL" id="CM001219">
    <property type="protein sequence ID" value="KEH32819.1"/>
    <property type="molecule type" value="Genomic_DNA"/>
</dbReference>
<evidence type="ECO:0000313" key="3">
    <source>
        <dbReference type="EnsemblPlants" id="KEH32819"/>
    </source>
</evidence>
<dbReference type="HOGENOM" id="CLU_181053_0_4_1"/>
<dbReference type="Proteomes" id="UP000002051">
    <property type="component" value="Chromosome 3"/>
</dbReference>
<evidence type="ECO:0000313" key="4">
    <source>
        <dbReference type="Proteomes" id="UP000002051"/>
    </source>
</evidence>